<name>D6AD39_STRFL</name>
<gene>
    <name evidence="2" type="ORF">SSGG_01915</name>
</gene>
<proteinExistence type="predicted"/>
<sequence>MREDRDPAQLGERPVPLRLHVVDACRMIELVLVRLADEIAARDAHDPADWHNGRPEDRTAPVAAGWLLTRIGDGPCCPTHDTDRARIAERAREAAARIDRVLGTGRMSRVLAGMPCPWCAGDLVIHTEAGTVMSVTCATGLIDCSAPVPFDIDRRARVWASVEQLAALQRAIEAAERKRSEAERRARRTEDRRRQRAAAKDRAAA</sequence>
<reference evidence="3" key="1">
    <citation type="submission" date="2008-10" db="EMBL/GenBank/DDBJ databases">
        <authorList>
            <person name="Molnar K."/>
        </authorList>
    </citation>
    <scope>NUCLEOTIDE SEQUENCE [LARGE SCALE GENOMIC DNA]</scope>
    <source>
        <strain evidence="3">NRRL 15998</strain>
    </source>
</reference>
<accession>D6AD39</accession>
<evidence type="ECO:0000313" key="3">
    <source>
        <dbReference type="Proteomes" id="UP000003986"/>
    </source>
</evidence>
<organism evidence="2 3">
    <name type="scientific">Streptomyces filamentosus NRRL 15998</name>
    <dbReference type="NCBI Taxonomy" id="457431"/>
    <lineage>
        <taxon>Bacteria</taxon>
        <taxon>Bacillati</taxon>
        <taxon>Actinomycetota</taxon>
        <taxon>Actinomycetes</taxon>
        <taxon>Kitasatosporales</taxon>
        <taxon>Streptomycetaceae</taxon>
        <taxon>Streptomyces</taxon>
    </lineage>
</organism>
<dbReference type="EMBL" id="DS999644">
    <property type="protein sequence ID" value="EFE74549.2"/>
    <property type="molecule type" value="Genomic_DNA"/>
</dbReference>
<dbReference type="AlphaFoldDB" id="D6AD39"/>
<evidence type="ECO:0000256" key="1">
    <source>
        <dbReference type="SAM" id="MobiDB-lite"/>
    </source>
</evidence>
<protein>
    <submittedName>
        <fullName evidence="2">Uncharacterized protein</fullName>
    </submittedName>
</protein>
<feature type="region of interest" description="Disordered" evidence="1">
    <location>
        <begin position="175"/>
        <end position="205"/>
    </location>
</feature>
<evidence type="ECO:0000313" key="2">
    <source>
        <dbReference type="EMBL" id="EFE74549.2"/>
    </source>
</evidence>
<reference evidence="3" key="2">
    <citation type="submission" date="2008-12" db="EMBL/GenBank/DDBJ databases">
        <title>Annotation of Streptomyces roseosporus strain NRRL 15998.</title>
        <authorList>
            <consortium name="The Broad Institute Genome Sequencing Platform"/>
            <consortium name="Broad Institute Microbial Sequencing Center"/>
            <person name="Fischbach M."/>
            <person name="Ward D."/>
            <person name="Young S."/>
            <person name="Kodira C.D."/>
            <person name="Zeng Q."/>
            <person name="Koehrsen M."/>
            <person name="Godfrey P."/>
            <person name="Alvarado L."/>
            <person name="Berlin A.M."/>
            <person name="Borenstein D."/>
            <person name="Chen Z."/>
            <person name="Engels R."/>
            <person name="Freedman E."/>
            <person name="Gellesch M."/>
            <person name="Goldberg J."/>
            <person name="Griggs A."/>
            <person name="Gujja S."/>
            <person name="Heiman D.I."/>
            <person name="Hepburn T.A."/>
            <person name="Howarth C."/>
            <person name="Jen D."/>
            <person name="Larson L."/>
            <person name="Lewis B."/>
            <person name="Mehta T."/>
            <person name="Park D."/>
            <person name="Pearson M."/>
            <person name="Roberts A."/>
            <person name="Saif S."/>
            <person name="Shea T.D."/>
            <person name="Shenoy N."/>
            <person name="Sisk P."/>
            <person name="Stolte C."/>
            <person name="Sykes S.N."/>
            <person name="Walk T."/>
            <person name="White J."/>
            <person name="Yandava C."/>
            <person name="Straight P."/>
            <person name="Clardy J."/>
            <person name="Hung D."/>
            <person name="Kolter R."/>
            <person name="Mekalanos J."/>
            <person name="Walker S."/>
            <person name="Walsh C.T."/>
            <person name="Wieland B.L.C."/>
            <person name="Ilzarbe M."/>
            <person name="Galagan J."/>
            <person name="Nusbaum C."/>
            <person name="Birren B."/>
        </authorList>
    </citation>
    <scope>NUCLEOTIDE SEQUENCE [LARGE SCALE GENOMIC DNA]</scope>
    <source>
        <strain evidence="3">NRRL 15998</strain>
    </source>
</reference>
<dbReference type="Proteomes" id="UP000003986">
    <property type="component" value="Unassembled WGS sequence"/>
</dbReference>